<dbReference type="Pfam" id="PF18786">
    <property type="entry name" value="Importin_rep_2"/>
    <property type="match status" value="2"/>
</dbReference>
<dbReference type="Pfam" id="PF18773">
    <property type="entry name" value="Importin_rep"/>
    <property type="match status" value="1"/>
</dbReference>
<evidence type="ECO:0000256" key="8">
    <source>
        <dbReference type="ARBA" id="ARBA00022737"/>
    </source>
</evidence>
<dbReference type="GO" id="GO:0005737">
    <property type="term" value="C:cytoplasm"/>
    <property type="evidence" value="ECO:0007669"/>
    <property type="project" value="UniProtKB-SubCell"/>
</dbReference>
<evidence type="ECO:0000256" key="1">
    <source>
        <dbReference type="ARBA" id="ARBA00004123"/>
    </source>
</evidence>
<keyword evidence="6" id="KW-0813">Transport</keyword>
<dbReference type="SMART" id="SM00913">
    <property type="entry name" value="IBN_N"/>
    <property type="match status" value="1"/>
</dbReference>
<dbReference type="Pfam" id="PF24140">
    <property type="entry name" value="TPR_TNPO3_IPO13_3rd"/>
    <property type="match status" value="1"/>
</dbReference>
<dbReference type="InterPro" id="IPR016024">
    <property type="entry name" value="ARM-type_fold"/>
</dbReference>
<keyword evidence="10" id="KW-0539">Nucleus</keyword>
<dbReference type="InterPro" id="IPR040944">
    <property type="entry name" value="Importin_rep_2"/>
</dbReference>
<dbReference type="Pfam" id="PF18806">
    <property type="entry name" value="Importin_rep_3"/>
    <property type="match status" value="1"/>
</dbReference>
<proteinExistence type="inferred from homology"/>
<dbReference type="KEGG" id="char:105891344"/>
<dbReference type="PANTHER" id="PTHR12363:SF33">
    <property type="entry name" value="IMPORTIN-13"/>
    <property type="match status" value="1"/>
</dbReference>
<evidence type="ECO:0000256" key="6">
    <source>
        <dbReference type="ARBA" id="ARBA00022448"/>
    </source>
</evidence>
<keyword evidence="9" id="KW-0653">Protein transport</keyword>
<dbReference type="Proteomes" id="UP000515152">
    <property type="component" value="Chromosome 25"/>
</dbReference>
<evidence type="ECO:0000256" key="3">
    <source>
        <dbReference type="ARBA" id="ARBA00007991"/>
    </source>
</evidence>
<evidence type="ECO:0000256" key="5">
    <source>
        <dbReference type="ARBA" id="ARBA00016020"/>
    </source>
</evidence>
<dbReference type="GO" id="GO:0006606">
    <property type="term" value="P:protein import into nucleus"/>
    <property type="evidence" value="ECO:0007669"/>
    <property type="project" value="TreeGrafter"/>
</dbReference>
<evidence type="ECO:0000313" key="12">
    <source>
        <dbReference type="Proteomes" id="UP000515152"/>
    </source>
</evidence>
<dbReference type="RefSeq" id="XP_031419128.1">
    <property type="nucleotide sequence ID" value="XM_031563268.2"/>
</dbReference>
<dbReference type="FunFam" id="1.25.10.10:FF:000107">
    <property type="entry name" value="Importin-13"/>
    <property type="match status" value="1"/>
</dbReference>
<dbReference type="InterPro" id="IPR057942">
    <property type="entry name" value="TPR_TNPO3_IPO13_3rd"/>
</dbReference>
<dbReference type="InterPro" id="IPR013598">
    <property type="entry name" value="Exportin-1/Importin-b-like"/>
</dbReference>
<keyword evidence="7" id="KW-0963">Cytoplasm</keyword>
<evidence type="ECO:0000256" key="2">
    <source>
        <dbReference type="ARBA" id="ARBA00004496"/>
    </source>
</evidence>
<evidence type="ECO:0000256" key="7">
    <source>
        <dbReference type="ARBA" id="ARBA00022490"/>
    </source>
</evidence>
<comment type="similarity">
    <text evidence="3">Belongs to the importin beta family.</text>
</comment>
<dbReference type="Pfam" id="PF24138">
    <property type="entry name" value="TPR_TNPO3_IPO13_2nd"/>
    <property type="match status" value="1"/>
</dbReference>
<comment type="subunit">
    <text evidence="4">Interacts with UBC9, RAN, RBM8A, eIF-1A and PAX6.</text>
</comment>
<dbReference type="InterPro" id="IPR001494">
    <property type="entry name" value="Importin-beta_N"/>
</dbReference>
<dbReference type="InterPro" id="IPR058537">
    <property type="entry name" value="TPR_TNPO3_IPO13_4th"/>
</dbReference>
<dbReference type="Gene3D" id="1.25.10.10">
    <property type="entry name" value="Leucine-rich Repeat Variant"/>
    <property type="match status" value="1"/>
</dbReference>
<evidence type="ECO:0000256" key="10">
    <source>
        <dbReference type="ARBA" id="ARBA00023242"/>
    </source>
</evidence>
<dbReference type="PROSITE" id="PS50166">
    <property type="entry name" value="IMPORTIN_B_NT"/>
    <property type="match status" value="1"/>
</dbReference>
<evidence type="ECO:0000313" key="13">
    <source>
        <dbReference type="RefSeq" id="XP_031419128.1"/>
    </source>
</evidence>
<evidence type="ECO:0000259" key="11">
    <source>
        <dbReference type="PROSITE" id="PS50166"/>
    </source>
</evidence>
<dbReference type="AlphaFoldDB" id="A0A6P8ESG7"/>
<dbReference type="GeneID" id="105891344"/>
<evidence type="ECO:0000256" key="9">
    <source>
        <dbReference type="ARBA" id="ARBA00022927"/>
    </source>
</evidence>
<comment type="subcellular location">
    <subcellularLocation>
        <location evidence="2">Cytoplasm</location>
    </subcellularLocation>
    <subcellularLocation>
        <location evidence="1">Nucleus</location>
    </subcellularLocation>
</comment>
<dbReference type="SUPFAM" id="SSF48371">
    <property type="entry name" value="ARM repeat"/>
    <property type="match status" value="1"/>
</dbReference>
<gene>
    <name evidence="13" type="primary">LOC105891344</name>
</gene>
<dbReference type="OrthoDB" id="2016913at2759"/>
<dbReference type="GO" id="GO:0031267">
    <property type="term" value="F:small GTPase binding"/>
    <property type="evidence" value="ECO:0007669"/>
    <property type="project" value="InterPro"/>
</dbReference>
<dbReference type="InterPro" id="IPR051345">
    <property type="entry name" value="Importin_beta-like_NTR"/>
</dbReference>
<dbReference type="Pfam" id="PF08389">
    <property type="entry name" value="Xpo1"/>
    <property type="match status" value="1"/>
</dbReference>
<dbReference type="Pfam" id="PF24139">
    <property type="entry name" value="TPR_TNPO3_IPO13_4th"/>
    <property type="match status" value="1"/>
</dbReference>
<dbReference type="InterPro" id="IPR040520">
    <property type="entry name" value="Importin_rep_3"/>
</dbReference>
<dbReference type="Pfam" id="PF03810">
    <property type="entry name" value="IBN_N"/>
    <property type="match status" value="1"/>
</dbReference>
<reference evidence="13" key="1">
    <citation type="submission" date="2025-08" db="UniProtKB">
        <authorList>
            <consortium name="RefSeq"/>
        </authorList>
    </citation>
    <scope>IDENTIFICATION</scope>
</reference>
<accession>A0A6P8ESG7</accession>
<feature type="domain" description="Importin N-terminal" evidence="11">
    <location>
        <begin position="37"/>
        <end position="103"/>
    </location>
</feature>
<keyword evidence="8" id="KW-0677">Repeat</keyword>
<protein>
    <recommendedName>
        <fullName evidence="5">Importin-13</fullName>
    </recommendedName>
</protein>
<organism evidence="12 13">
    <name type="scientific">Clupea harengus</name>
    <name type="common">Atlantic herring</name>
    <dbReference type="NCBI Taxonomy" id="7950"/>
    <lineage>
        <taxon>Eukaryota</taxon>
        <taxon>Metazoa</taxon>
        <taxon>Chordata</taxon>
        <taxon>Craniata</taxon>
        <taxon>Vertebrata</taxon>
        <taxon>Euteleostomi</taxon>
        <taxon>Actinopterygii</taxon>
        <taxon>Neopterygii</taxon>
        <taxon>Teleostei</taxon>
        <taxon>Clupei</taxon>
        <taxon>Clupeiformes</taxon>
        <taxon>Clupeoidei</taxon>
        <taxon>Clupeidae</taxon>
        <taxon>Clupea</taxon>
    </lineage>
</organism>
<evidence type="ECO:0000256" key="4">
    <source>
        <dbReference type="ARBA" id="ARBA00011422"/>
    </source>
</evidence>
<dbReference type="InterPro" id="IPR040709">
    <property type="entry name" value="Importin_rep_1"/>
</dbReference>
<sequence length="957" mass="106641">MESSSAQASGAEFTVEAVERALHQLYYDPDMAQKSVAQKWLTQAQMSPQAWHFCWVLLSRDKVPEVQFFGASTLYAKISRSWSDLPTEQHGSLKTQLISQVGHFASGPKMVLTRLCVALASLVLHLMPNTWPTAVPDLLREFQSGQAITGADGRVRCLAVLELLAVLPEEFQNSKMPAARRTQLRTALARQWSTVCPLLQQLLRQADSPAQVKMRVLRCLASWMALDVSLGDSEGLLQDSFSTLADPELFDTAVETIVSTISQPDSHRFADTLVKLMPQVLGLQDQLRKAVETGDMETSHGICRIAVALGETHCRTLLEHVDQWQDFQALVNMILYCTGIPGHYPVDETSSSLTLTFWYTLQDEILSFDADRQALYLQVYRPLYFQLVDVLLHKSRFPSDEGYASWSSDDKEQFRIYRVDISDTLMYVYDLLGPELLRNLYDRLGRLLTDTGRTAAWQDIEALLFGFQSIAETVDVSYSDVIPGLIGLIPLINVTNVELADTVMFTIGSLGEWLADHPLMLGGILPVVLQALSNADLSVSSVSALKRICRECRFSLQPHADNILAATQDVLVKQIHKSAQCMWLMQALGFLISALPGEQILGKLLPLLSPHLQQLGHLTKETPNPSNKTAIVHILGLLSSLFTTLDTNAEPEGSDDMAISRPAAAPQPDPHPVVVVLQQFFPLIQAVLSKWLTDSEVVEAACAIFDKSLKTLLSGFAPLVSQLSELIGQMYGAVPQAAALDLTRQLVHIFSCEKEHFAPVKTLIELLSSITLSIFQQEPRDHPDIVDSFMQLHAQVLKRKAELYLSETLDIKAIFYCGILSFKFPEKPTVKSTCLFFTELVPHCEDIPAVSEVLQEDGKLLLQSLLEGIGGLAALSVMEHFAEVLLCLNRHCHSLLSVWLQEVLLTPNFPSAHVSMEQKQTFNQQILREQANKRRAREIVRDFSQRCRGVHGTGVRW</sequence>
<name>A0A6P8ESG7_CLUHA</name>
<dbReference type="InterPro" id="IPR057941">
    <property type="entry name" value="TPR_TNPO3_IPO13_2nd"/>
</dbReference>
<dbReference type="InterPro" id="IPR011989">
    <property type="entry name" value="ARM-like"/>
</dbReference>
<dbReference type="PANTHER" id="PTHR12363">
    <property type="entry name" value="TRANSPORTIN 3 AND IMPORTIN 13"/>
    <property type="match status" value="1"/>
</dbReference>
<keyword evidence="12" id="KW-1185">Reference proteome</keyword>
<dbReference type="GO" id="GO:0005634">
    <property type="term" value="C:nucleus"/>
    <property type="evidence" value="ECO:0007669"/>
    <property type="project" value="UniProtKB-SubCell"/>
</dbReference>